<evidence type="ECO:0000256" key="1">
    <source>
        <dbReference type="SAM" id="Phobius"/>
    </source>
</evidence>
<evidence type="ECO:0000313" key="2">
    <source>
        <dbReference type="EMBL" id="GAA3852143.1"/>
    </source>
</evidence>
<sequence>MSPSTVNHSREFRPLRWLGWAAIACLVSFVIGLAAAESATPPADSPATCAP</sequence>
<keyword evidence="1" id="KW-0472">Membrane</keyword>
<keyword evidence="3" id="KW-1185">Reference proteome</keyword>
<gene>
    <name evidence="2" type="ORF">GCM10022380_82540</name>
</gene>
<dbReference type="EMBL" id="BAABCM010000020">
    <property type="protein sequence ID" value="GAA3852143.1"/>
    <property type="molecule type" value="Genomic_DNA"/>
</dbReference>
<feature type="transmembrane region" description="Helical" evidence="1">
    <location>
        <begin position="17"/>
        <end position="36"/>
    </location>
</feature>
<reference evidence="3" key="1">
    <citation type="journal article" date="2019" name="Int. J. Syst. Evol. Microbiol.">
        <title>The Global Catalogue of Microorganisms (GCM) 10K type strain sequencing project: providing services to taxonomists for standard genome sequencing and annotation.</title>
        <authorList>
            <consortium name="The Broad Institute Genomics Platform"/>
            <consortium name="The Broad Institute Genome Sequencing Center for Infectious Disease"/>
            <person name="Wu L."/>
            <person name="Ma J."/>
        </authorList>
    </citation>
    <scope>NUCLEOTIDE SEQUENCE [LARGE SCALE GENOMIC DNA]</scope>
    <source>
        <strain evidence="3">JCM 17017</strain>
    </source>
</reference>
<proteinExistence type="predicted"/>
<dbReference type="RefSeq" id="WP_237337661.1">
    <property type="nucleotide sequence ID" value="NZ_BAABCM010000020.1"/>
</dbReference>
<evidence type="ECO:0000313" key="3">
    <source>
        <dbReference type="Proteomes" id="UP001501624"/>
    </source>
</evidence>
<keyword evidence="1" id="KW-0812">Transmembrane</keyword>
<accession>A0ABP7JRC6</accession>
<keyword evidence="1" id="KW-1133">Transmembrane helix</keyword>
<dbReference type="Proteomes" id="UP001501624">
    <property type="component" value="Unassembled WGS sequence"/>
</dbReference>
<organism evidence="2 3">
    <name type="scientific">Amycolatopsis tucumanensis</name>
    <dbReference type="NCBI Taxonomy" id="401106"/>
    <lineage>
        <taxon>Bacteria</taxon>
        <taxon>Bacillati</taxon>
        <taxon>Actinomycetota</taxon>
        <taxon>Actinomycetes</taxon>
        <taxon>Pseudonocardiales</taxon>
        <taxon>Pseudonocardiaceae</taxon>
        <taxon>Amycolatopsis</taxon>
    </lineage>
</organism>
<comment type="caution">
    <text evidence="2">The sequence shown here is derived from an EMBL/GenBank/DDBJ whole genome shotgun (WGS) entry which is preliminary data.</text>
</comment>
<protein>
    <submittedName>
        <fullName evidence="2">Uncharacterized protein</fullName>
    </submittedName>
</protein>
<name>A0ABP7JRC6_9PSEU</name>